<dbReference type="PANTHER" id="PTHR45880">
    <property type="entry name" value="RNA-BINDING MOTIF PROTEIN, X-LINKED 2"/>
    <property type="match status" value="1"/>
</dbReference>
<dbReference type="Proteomes" id="UP000016932">
    <property type="component" value="Unassembled WGS sequence"/>
</dbReference>
<dbReference type="GO" id="GO:0005686">
    <property type="term" value="C:U2 snRNP"/>
    <property type="evidence" value="ECO:0007669"/>
    <property type="project" value="TreeGrafter"/>
</dbReference>
<dbReference type="InterPro" id="IPR051847">
    <property type="entry name" value="RNA_proc/Spliceosome_comp"/>
</dbReference>
<dbReference type="KEGG" id="pfj:MYCFIDRAFT_192265"/>
<evidence type="ECO:0000256" key="2">
    <source>
        <dbReference type="PROSITE-ProRule" id="PRU00176"/>
    </source>
</evidence>
<dbReference type="InterPro" id="IPR000504">
    <property type="entry name" value="RRM_dom"/>
</dbReference>
<evidence type="ECO:0000313" key="5">
    <source>
        <dbReference type="EMBL" id="EME87992.1"/>
    </source>
</evidence>
<dbReference type="InterPro" id="IPR012677">
    <property type="entry name" value="Nucleotide-bd_a/b_plait_sf"/>
</dbReference>
<dbReference type="OrthoDB" id="2573941at2759"/>
<proteinExistence type="predicted"/>
<feature type="compositionally biased region" description="Basic residues" evidence="3">
    <location>
        <begin position="206"/>
        <end position="218"/>
    </location>
</feature>
<evidence type="ECO:0000256" key="1">
    <source>
        <dbReference type="ARBA" id="ARBA00022884"/>
    </source>
</evidence>
<evidence type="ECO:0000313" key="6">
    <source>
        <dbReference type="Proteomes" id="UP000016932"/>
    </source>
</evidence>
<dbReference type="PROSITE" id="PS50102">
    <property type="entry name" value="RRM"/>
    <property type="match status" value="1"/>
</dbReference>
<dbReference type="Gene3D" id="3.30.70.330">
    <property type="match status" value="1"/>
</dbReference>
<dbReference type="GO" id="GO:0000398">
    <property type="term" value="P:mRNA splicing, via spliceosome"/>
    <property type="evidence" value="ECO:0007669"/>
    <property type="project" value="InterPro"/>
</dbReference>
<dbReference type="PANTHER" id="PTHR45880:SF1">
    <property type="entry name" value="RNA-BINDING MOTIF PROTEIN, X-LINKED 2"/>
    <property type="match status" value="1"/>
</dbReference>
<feature type="compositionally biased region" description="Acidic residues" evidence="3">
    <location>
        <begin position="118"/>
        <end position="130"/>
    </location>
</feature>
<dbReference type="HOGENOM" id="CLU_045495_2_1_1"/>
<feature type="region of interest" description="Disordered" evidence="3">
    <location>
        <begin position="193"/>
        <end position="259"/>
    </location>
</feature>
<dbReference type="EMBL" id="KB446555">
    <property type="protein sequence ID" value="EME87992.1"/>
    <property type="molecule type" value="Genomic_DNA"/>
</dbReference>
<dbReference type="GeneID" id="19335263"/>
<dbReference type="InterPro" id="IPR045844">
    <property type="entry name" value="RRM_Ist3-like"/>
</dbReference>
<dbReference type="AlphaFoldDB" id="N1QAK2"/>
<dbReference type="SUPFAM" id="SSF54928">
    <property type="entry name" value="RNA-binding domain, RBD"/>
    <property type="match status" value="1"/>
</dbReference>
<dbReference type="eggNOG" id="KOG0126">
    <property type="taxonomic scope" value="Eukaryota"/>
</dbReference>
<protein>
    <recommendedName>
        <fullName evidence="4">RRM domain-containing protein</fullName>
    </recommendedName>
</protein>
<gene>
    <name evidence="5" type="ORF">MYCFIDRAFT_192265</name>
</gene>
<dbReference type="VEuPathDB" id="FungiDB:MYCFIDRAFT_192265"/>
<sequence length="310" mass="36228">MQSIRQIERLNQTELDKCIPPNASWHTDYRDTAYVYIGGLPFELSEGDILTIFSQYGNPVHINLVRDKDTGKSRGFCFLKYEDQRSCDLAVDNLSGAGVMGRVISVDHTRYKKKEGEIEGIGDEQEEDANDTDREVDDRRKRRKTESESEDERPLIKEEVELQKLLRDHDDDDPMKEYLVKAKREEVAEALKAVVKHKSKEQDRERKHRHHHRSHRSDHKRDDREHRHRSRRKEMDDGDSEHTSREETRLQRKETIRGDGEALILTTIGQKIEAEQARDVDDTMIEMKDDKLPMVAPKGFLLSVESSRRA</sequence>
<dbReference type="GO" id="GO:0071013">
    <property type="term" value="C:catalytic step 2 spliceosome"/>
    <property type="evidence" value="ECO:0007669"/>
    <property type="project" value="TreeGrafter"/>
</dbReference>
<evidence type="ECO:0000256" key="3">
    <source>
        <dbReference type="SAM" id="MobiDB-lite"/>
    </source>
</evidence>
<dbReference type="RefSeq" id="XP_007921226.1">
    <property type="nucleotide sequence ID" value="XM_007923035.1"/>
</dbReference>
<dbReference type="InterPro" id="IPR035979">
    <property type="entry name" value="RBD_domain_sf"/>
</dbReference>
<keyword evidence="1 2" id="KW-0694">RNA-binding</keyword>
<name>N1QAK2_PSEFD</name>
<dbReference type="GO" id="GO:0071011">
    <property type="term" value="C:precatalytic spliceosome"/>
    <property type="evidence" value="ECO:0007669"/>
    <property type="project" value="TreeGrafter"/>
</dbReference>
<feature type="domain" description="RRM" evidence="4">
    <location>
        <begin position="33"/>
        <end position="111"/>
    </location>
</feature>
<feature type="compositionally biased region" description="Basic and acidic residues" evidence="3">
    <location>
        <begin position="240"/>
        <end position="259"/>
    </location>
</feature>
<feature type="region of interest" description="Disordered" evidence="3">
    <location>
        <begin position="116"/>
        <end position="157"/>
    </location>
</feature>
<evidence type="ECO:0000259" key="4">
    <source>
        <dbReference type="PROSITE" id="PS50102"/>
    </source>
</evidence>
<dbReference type="SMART" id="SM00360">
    <property type="entry name" value="RRM"/>
    <property type="match status" value="1"/>
</dbReference>
<dbReference type="STRING" id="383855.N1QAK2"/>
<organism evidence="5 6">
    <name type="scientific">Pseudocercospora fijiensis (strain CIRAD86)</name>
    <name type="common">Black leaf streak disease fungus</name>
    <name type="synonym">Mycosphaerella fijiensis</name>
    <dbReference type="NCBI Taxonomy" id="383855"/>
    <lineage>
        <taxon>Eukaryota</taxon>
        <taxon>Fungi</taxon>
        <taxon>Dikarya</taxon>
        <taxon>Ascomycota</taxon>
        <taxon>Pezizomycotina</taxon>
        <taxon>Dothideomycetes</taxon>
        <taxon>Dothideomycetidae</taxon>
        <taxon>Mycosphaerellales</taxon>
        <taxon>Mycosphaerellaceae</taxon>
        <taxon>Pseudocercospora</taxon>
    </lineage>
</organism>
<dbReference type="Pfam" id="PF00076">
    <property type="entry name" value="RRM_1"/>
    <property type="match status" value="1"/>
</dbReference>
<dbReference type="GO" id="GO:0003723">
    <property type="term" value="F:RNA binding"/>
    <property type="evidence" value="ECO:0007669"/>
    <property type="project" value="UniProtKB-UniRule"/>
</dbReference>
<keyword evidence="6" id="KW-1185">Reference proteome</keyword>
<reference evidence="5 6" key="1">
    <citation type="journal article" date="2012" name="PLoS Pathog.">
        <title>Diverse lifestyles and strategies of plant pathogenesis encoded in the genomes of eighteen Dothideomycetes fungi.</title>
        <authorList>
            <person name="Ohm R.A."/>
            <person name="Feau N."/>
            <person name="Henrissat B."/>
            <person name="Schoch C.L."/>
            <person name="Horwitz B.A."/>
            <person name="Barry K.W."/>
            <person name="Condon B.J."/>
            <person name="Copeland A.C."/>
            <person name="Dhillon B."/>
            <person name="Glaser F."/>
            <person name="Hesse C.N."/>
            <person name="Kosti I."/>
            <person name="LaButti K."/>
            <person name="Lindquist E.A."/>
            <person name="Lucas S."/>
            <person name="Salamov A.A."/>
            <person name="Bradshaw R.E."/>
            <person name="Ciuffetti L."/>
            <person name="Hamelin R.C."/>
            <person name="Kema G.H.J."/>
            <person name="Lawrence C."/>
            <person name="Scott J.A."/>
            <person name="Spatafora J.W."/>
            <person name="Turgeon B.G."/>
            <person name="de Wit P.J.G.M."/>
            <person name="Zhong S."/>
            <person name="Goodwin S.B."/>
            <person name="Grigoriev I.V."/>
        </authorList>
    </citation>
    <scope>NUCLEOTIDE SEQUENCE [LARGE SCALE GENOMIC DNA]</scope>
    <source>
        <strain evidence="5 6">CIRAD86</strain>
    </source>
</reference>
<accession>N1QAK2</accession>
<dbReference type="CDD" id="cd12411">
    <property type="entry name" value="RRM_ist3_like"/>
    <property type="match status" value="1"/>
</dbReference>